<sequence length="160" mass="17097">MFAGAGAGTFGFPIPGPRAGAAPGRREKRAWALPSAPGLTIRQRVEKMEREAGLRCSDVSCGVGPSDEEPDSCLGEDGKVQIVRQIAILKNGKEEDGEKKKKVCEHTFHPPCLVTAERVQWKGDEEGHVDGASKVDVSCPVCRVKGAVSMEDWKDGAVVV</sequence>
<dbReference type="OrthoDB" id="8062037at2759"/>
<keyword evidence="3" id="KW-1185">Reference proteome</keyword>
<accession>A0A5C3QH29</accession>
<evidence type="ECO:0000313" key="2">
    <source>
        <dbReference type="EMBL" id="TFL01385.1"/>
    </source>
</evidence>
<feature type="compositionally biased region" description="Low complexity" evidence="1">
    <location>
        <begin position="10"/>
        <end position="23"/>
    </location>
</feature>
<evidence type="ECO:0000313" key="3">
    <source>
        <dbReference type="Proteomes" id="UP000305067"/>
    </source>
</evidence>
<dbReference type="EMBL" id="ML178825">
    <property type="protein sequence ID" value="TFL01385.1"/>
    <property type="molecule type" value="Genomic_DNA"/>
</dbReference>
<protein>
    <submittedName>
        <fullName evidence="2">Uncharacterized protein</fullName>
    </submittedName>
</protein>
<organism evidence="2 3">
    <name type="scientific">Pterulicium gracile</name>
    <dbReference type="NCBI Taxonomy" id="1884261"/>
    <lineage>
        <taxon>Eukaryota</taxon>
        <taxon>Fungi</taxon>
        <taxon>Dikarya</taxon>
        <taxon>Basidiomycota</taxon>
        <taxon>Agaricomycotina</taxon>
        <taxon>Agaricomycetes</taxon>
        <taxon>Agaricomycetidae</taxon>
        <taxon>Agaricales</taxon>
        <taxon>Pleurotineae</taxon>
        <taxon>Pterulaceae</taxon>
        <taxon>Pterulicium</taxon>
    </lineage>
</organism>
<proteinExistence type="predicted"/>
<gene>
    <name evidence="2" type="ORF">BDV98DRAFT_507753</name>
</gene>
<dbReference type="STRING" id="1884261.A0A5C3QH29"/>
<evidence type="ECO:0000256" key="1">
    <source>
        <dbReference type="SAM" id="MobiDB-lite"/>
    </source>
</evidence>
<dbReference type="SUPFAM" id="SSF57850">
    <property type="entry name" value="RING/U-box"/>
    <property type="match status" value="1"/>
</dbReference>
<name>A0A5C3QH29_9AGAR</name>
<reference evidence="2 3" key="1">
    <citation type="journal article" date="2019" name="Nat. Ecol. Evol.">
        <title>Megaphylogeny resolves global patterns of mushroom evolution.</title>
        <authorList>
            <person name="Varga T."/>
            <person name="Krizsan K."/>
            <person name="Foldi C."/>
            <person name="Dima B."/>
            <person name="Sanchez-Garcia M."/>
            <person name="Sanchez-Ramirez S."/>
            <person name="Szollosi G.J."/>
            <person name="Szarkandi J.G."/>
            <person name="Papp V."/>
            <person name="Albert L."/>
            <person name="Andreopoulos W."/>
            <person name="Angelini C."/>
            <person name="Antonin V."/>
            <person name="Barry K.W."/>
            <person name="Bougher N.L."/>
            <person name="Buchanan P."/>
            <person name="Buyck B."/>
            <person name="Bense V."/>
            <person name="Catcheside P."/>
            <person name="Chovatia M."/>
            <person name="Cooper J."/>
            <person name="Damon W."/>
            <person name="Desjardin D."/>
            <person name="Finy P."/>
            <person name="Geml J."/>
            <person name="Haridas S."/>
            <person name="Hughes K."/>
            <person name="Justo A."/>
            <person name="Karasinski D."/>
            <person name="Kautmanova I."/>
            <person name="Kiss B."/>
            <person name="Kocsube S."/>
            <person name="Kotiranta H."/>
            <person name="LaButti K.M."/>
            <person name="Lechner B.E."/>
            <person name="Liimatainen K."/>
            <person name="Lipzen A."/>
            <person name="Lukacs Z."/>
            <person name="Mihaltcheva S."/>
            <person name="Morgado L.N."/>
            <person name="Niskanen T."/>
            <person name="Noordeloos M.E."/>
            <person name="Ohm R.A."/>
            <person name="Ortiz-Santana B."/>
            <person name="Ovrebo C."/>
            <person name="Racz N."/>
            <person name="Riley R."/>
            <person name="Savchenko A."/>
            <person name="Shiryaev A."/>
            <person name="Soop K."/>
            <person name="Spirin V."/>
            <person name="Szebenyi C."/>
            <person name="Tomsovsky M."/>
            <person name="Tulloss R.E."/>
            <person name="Uehling J."/>
            <person name="Grigoriev I.V."/>
            <person name="Vagvolgyi C."/>
            <person name="Papp T."/>
            <person name="Martin F.M."/>
            <person name="Miettinen O."/>
            <person name="Hibbett D.S."/>
            <person name="Nagy L.G."/>
        </authorList>
    </citation>
    <scope>NUCLEOTIDE SEQUENCE [LARGE SCALE GENOMIC DNA]</scope>
    <source>
        <strain evidence="2 3">CBS 309.79</strain>
    </source>
</reference>
<feature type="region of interest" description="Disordered" evidence="1">
    <location>
        <begin position="1"/>
        <end position="23"/>
    </location>
</feature>
<dbReference type="Proteomes" id="UP000305067">
    <property type="component" value="Unassembled WGS sequence"/>
</dbReference>
<dbReference type="AlphaFoldDB" id="A0A5C3QH29"/>